<dbReference type="Pfam" id="PF13650">
    <property type="entry name" value="Asp_protease_2"/>
    <property type="match status" value="1"/>
</dbReference>
<dbReference type="CDD" id="cd00303">
    <property type="entry name" value="retropepsin_like"/>
    <property type="match status" value="1"/>
</dbReference>
<feature type="domain" description="CCHC-type" evidence="2">
    <location>
        <begin position="130"/>
        <end position="144"/>
    </location>
</feature>
<dbReference type="SUPFAM" id="SSF57756">
    <property type="entry name" value="Retrovirus zinc finger-like domains"/>
    <property type="match status" value="1"/>
</dbReference>
<keyword evidence="1" id="KW-0862">Zinc</keyword>
<dbReference type="InterPro" id="IPR036875">
    <property type="entry name" value="Znf_CCHC_sf"/>
</dbReference>
<dbReference type="SUPFAM" id="SSF50630">
    <property type="entry name" value="Acid proteases"/>
    <property type="match status" value="1"/>
</dbReference>
<dbReference type="PANTHER" id="PTHR46888:SF1">
    <property type="entry name" value="RIBONUCLEASE H"/>
    <property type="match status" value="1"/>
</dbReference>
<dbReference type="Gene3D" id="2.40.70.10">
    <property type="entry name" value="Acid Proteases"/>
    <property type="match status" value="1"/>
</dbReference>
<dbReference type="EMBL" id="OU899035">
    <property type="protein sequence ID" value="CAH1723501.1"/>
    <property type="molecule type" value="Genomic_DNA"/>
</dbReference>
<keyword evidence="1" id="KW-0863">Zinc-finger</keyword>
<reference evidence="3" key="2">
    <citation type="submission" date="2022-10" db="EMBL/GenBank/DDBJ databases">
        <authorList>
            <consortium name="ENA_rothamsted_submissions"/>
            <consortium name="culmorum"/>
            <person name="King R."/>
        </authorList>
    </citation>
    <scope>NUCLEOTIDE SEQUENCE</scope>
</reference>
<proteinExistence type="predicted"/>
<dbReference type="GO" id="GO:0003676">
    <property type="term" value="F:nucleic acid binding"/>
    <property type="evidence" value="ECO:0007669"/>
    <property type="project" value="InterPro"/>
</dbReference>
<dbReference type="PANTHER" id="PTHR46888">
    <property type="entry name" value="ZINC KNUCKLE DOMAINCONTAINING PROTEIN-RELATED"/>
    <property type="match status" value="1"/>
</dbReference>
<evidence type="ECO:0000313" key="4">
    <source>
        <dbReference type="Proteomes" id="UP001154329"/>
    </source>
</evidence>
<evidence type="ECO:0000313" key="3">
    <source>
        <dbReference type="EMBL" id="CAH1723501.1"/>
    </source>
</evidence>
<dbReference type="InterPro" id="IPR001878">
    <property type="entry name" value="Znf_CCHC"/>
</dbReference>
<keyword evidence="4" id="KW-1185">Reference proteome</keyword>
<keyword evidence="1" id="KW-0479">Metal-binding</keyword>
<name>A0A9P0J0W5_APHGO</name>
<dbReference type="Gene3D" id="4.10.60.10">
    <property type="entry name" value="Zinc finger, CCHC-type"/>
    <property type="match status" value="1"/>
</dbReference>
<evidence type="ECO:0000256" key="1">
    <source>
        <dbReference type="PROSITE-ProRule" id="PRU00047"/>
    </source>
</evidence>
<dbReference type="InterPro" id="IPR021109">
    <property type="entry name" value="Peptidase_aspartic_dom_sf"/>
</dbReference>
<dbReference type="AlphaFoldDB" id="A0A9P0J0W5"/>
<protein>
    <recommendedName>
        <fullName evidence="2">CCHC-type domain-containing protein</fullName>
    </recommendedName>
</protein>
<gene>
    <name evidence="3" type="ORF">APHIGO_LOCUS5185</name>
</gene>
<dbReference type="PROSITE" id="PS50158">
    <property type="entry name" value="ZF_CCHC"/>
    <property type="match status" value="1"/>
</dbReference>
<evidence type="ECO:0000259" key="2">
    <source>
        <dbReference type="PROSITE" id="PS50158"/>
    </source>
</evidence>
<sequence length="379" mass="42991">MRSATTAETWKKLQGRIQGVNETTYSYFHEKIRLCRELKLDETETKQQICVGLRSQTLCMVLMSSAHIREEELLAEIRRMEEVQLDCQLHFKNNSTITKKTAPTTSNVTQVAAIKEGTQKITNDWTREVRCYNCQQTGHISRDCDAPRKPLKCVICHQEGHTKKNCKTVTQTVVSLVNTNLNKSGYIKMVKINNNPVLIQGLVDTGCDVCLIKASAAKQLNLCVLPTTKQLTVYGNNPINVVNDVTSVTVEVDDVAEMVELWVVEDLAQSYDLLIGRTFTDRENVTFIKTKNEVIFGYDYIFKFDDEVFCKMKSARVKVNSDQLLKANEVTIVTASVNEEPVEVLNFSVSHTLVQDFFNSVTPLFMHCLDIMPIPMMEL</sequence>
<dbReference type="Proteomes" id="UP001154329">
    <property type="component" value="Chromosome 2"/>
</dbReference>
<reference evidence="3" key="1">
    <citation type="submission" date="2022-02" db="EMBL/GenBank/DDBJ databases">
        <authorList>
            <person name="King R."/>
        </authorList>
    </citation>
    <scope>NUCLEOTIDE SEQUENCE</scope>
</reference>
<dbReference type="SMART" id="SM00343">
    <property type="entry name" value="ZnF_C2HC"/>
    <property type="match status" value="2"/>
</dbReference>
<dbReference type="Pfam" id="PF00098">
    <property type="entry name" value="zf-CCHC"/>
    <property type="match status" value="1"/>
</dbReference>
<organism evidence="3 4">
    <name type="scientific">Aphis gossypii</name>
    <name type="common">Cotton aphid</name>
    <dbReference type="NCBI Taxonomy" id="80765"/>
    <lineage>
        <taxon>Eukaryota</taxon>
        <taxon>Metazoa</taxon>
        <taxon>Ecdysozoa</taxon>
        <taxon>Arthropoda</taxon>
        <taxon>Hexapoda</taxon>
        <taxon>Insecta</taxon>
        <taxon>Pterygota</taxon>
        <taxon>Neoptera</taxon>
        <taxon>Paraneoptera</taxon>
        <taxon>Hemiptera</taxon>
        <taxon>Sternorrhyncha</taxon>
        <taxon>Aphidomorpha</taxon>
        <taxon>Aphidoidea</taxon>
        <taxon>Aphididae</taxon>
        <taxon>Aphidini</taxon>
        <taxon>Aphis</taxon>
        <taxon>Aphis</taxon>
    </lineage>
</organism>
<dbReference type="GO" id="GO:0008270">
    <property type="term" value="F:zinc ion binding"/>
    <property type="evidence" value="ECO:0007669"/>
    <property type="project" value="UniProtKB-KW"/>
</dbReference>
<accession>A0A9P0J0W5</accession>